<keyword evidence="2" id="KW-0472">Membrane</keyword>
<accession>A0A5M6DL02</accession>
<evidence type="ECO:0000313" key="3">
    <source>
        <dbReference type="EMBL" id="KAA5546909.1"/>
    </source>
</evidence>
<organism evidence="3 4">
    <name type="scientific">Roseiconus nitratireducens</name>
    <dbReference type="NCBI Taxonomy" id="2605748"/>
    <lineage>
        <taxon>Bacteria</taxon>
        <taxon>Pseudomonadati</taxon>
        <taxon>Planctomycetota</taxon>
        <taxon>Planctomycetia</taxon>
        <taxon>Pirellulales</taxon>
        <taxon>Pirellulaceae</taxon>
        <taxon>Roseiconus</taxon>
    </lineage>
</organism>
<evidence type="ECO:0000256" key="1">
    <source>
        <dbReference type="SAM" id="MobiDB-lite"/>
    </source>
</evidence>
<feature type="transmembrane region" description="Helical" evidence="2">
    <location>
        <begin position="250"/>
        <end position="272"/>
    </location>
</feature>
<name>A0A5M6DL02_9BACT</name>
<evidence type="ECO:0000313" key="4">
    <source>
        <dbReference type="Proteomes" id="UP000324479"/>
    </source>
</evidence>
<feature type="region of interest" description="Disordered" evidence="1">
    <location>
        <begin position="1"/>
        <end position="24"/>
    </location>
</feature>
<evidence type="ECO:0000256" key="2">
    <source>
        <dbReference type="SAM" id="Phobius"/>
    </source>
</evidence>
<keyword evidence="2" id="KW-0812">Transmembrane</keyword>
<keyword evidence="4" id="KW-1185">Reference proteome</keyword>
<reference evidence="3 4" key="1">
    <citation type="submission" date="2019-08" db="EMBL/GenBank/DDBJ databases">
        <authorList>
            <person name="Dhanesh K."/>
            <person name="Kumar G."/>
            <person name="Sasikala C."/>
            <person name="Venkata Ramana C."/>
        </authorList>
    </citation>
    <scope>NUCLEOTIDE SEQUENCE [LARGE SCALE GENOMIC DNA]</scope>
    <source>
        <strain evidence="3 4">JC645</strain>
    </source>
</reference>
<feature type="transmembrane region" description="Helical" evidence="2">
    <location>
        <begin position="62"/>
        <end position="83"/>
    </location>
</feature>
<comment type="caution">
    <text evidence="3">The sequence shown here is derived from an EMBL/GenBank/DDBJ whole genome shotgun (WGS) entry which is preliminary data.</text>
</comment>
<dbReference type="AlphaFoldDB" id="A0A5M6DL02"/>
<sequence>MTESINPYQAPLEDSLDNTAKPSPRAVIPSRLEFEGELTLEDIKQAVQQAGLRTEYRGTTRVLYGLVVLYSLPLIGAMLVARLPPSGGIRYLLALAIFAVGAITMSIRNRWILATLIPENQLGFGRVKGWLDATSLHCQYEHFTTRVKMSQLISTAAGDNVWVLNFTREQFHWTTLPYRLFSEPESARTVAEDLRQLYPPVVAQAMDERKFEPPTDPPLFEAAESAVHYDGTLLERSVKGTRFQAASRRLVWGTWATVVVFFVCVIASLVTLMGFQQVYVAAAVFWLIFFVVLTWSRTRAARRKARGSEGPAVWHSKGWLDDSGFCSMTVLGQSWMQWAFFDHVEITENVIAMYPHPGDSCCCLVGRNQFVDDRQWHAAQEIARRNLARDR</sequence>
<protein>
    <recommendedName>
        <fullName evidence="5">YcxB-like protein domain-containing protein</fullName>
    </recommendedName>
</protein>
<gene>
    <name evidence="3" type="ORF">FYK55_00315</name>
</gene>
<dbReference type="Proteomes" id="UP000324479">
    <property type="component" value="Unassembled WGS sequence"/>
</dbReference>
<dbReference type="EMBL" id="VWOX01000001">
    <property type="protein sequence ID" value="KAA5546909.1"/>
    <property type="molecule type" value="Genomic_DNA"/>
</dbReference>
<keyword evidence="2" id="KW-1133">Transmembrane helix</keyword>
<evidence type="ECO:0008006" key="5">
    <source>
        <dbReference type="Google" id="ProtNLM"/>
    </source>
</evidence>
<proteinExistence type="predicted"/>
<feature type="transmembrane region" description="Helical" evidence="2">
    <location>
        <begin position="89"/>
        <end position="107"/>
    </location>
</feature>
<feature type="transmembrane region" description="Helical" evidence="2">
    <location>
        <begin position="278"/>
        <end position="296"/>
    </location>
</feature>